<dbReference type="InterPro" id="IPR003663">
    <property type="entry name" value="Sugar/inositol_transpt"/>
</dbReference>
<evidence type="ECO:0000256" key="6">
    <source>
        <dbReference type="ARBA" id="ARBA00023136"/>
    </source>
</evidence>
<organism evidence="11 12">
    <name type="scientific">Salinomyces thailandicus</name>
    <dbReference type="NCBI Taxonomy" id="706561"/>
    <lineage>
        <taxon>Eukaryota</taxon>
        <taxon>Fungi</taxon>
        <taxon>Dikarya</taxon>
        <taxon>Ascomycota</taxon>
        <taxon>Pezizomycotina</taxon>
        <taxon>Dothideomycetes</taxon>
        <taxon>Dothideomycetidae</taxon>
        <taxon>Mycosphaerellales</taxon>
        <taxon>Teratosphaeriaceae</taxon>
        <taxon>Salinomyces</taxon>
    </lineage>
</organism>
<feature type="transmembrane region" description="Helical" evidence="9">
    <location>
        <begin position="514"/>
        <end position="533"/>
    </location>
</feature>
<proteinExistence type="inferred from homology"/>
<reference evidence="11 12" key="1">
    <citation type="submission" date="2017-03" db="EMBL/GenBank/DDBJ databases">
        <title>Genomes of endolithic fungi from Antarctica.</title>
        <authorList>
            <person name="Coleine C."/>
            <person name="Masonjones S."/>
            <person name="Stajich J.E."/>
        </authorList>
    </citation>
    <scope>NUCLEOTIDE SEQUENCE [LARGE SCALE GENOMIC DNA]</scope>
    <source>
        <strain evidence="11 12">CCFEE 6315</strain>
    </source>
</reference>
<dbReference type="GO" id="GO:0015791">
    <property type="term" value="P:polyol transmembrane transport"/>
    <property type="evidence" value="ECO:0007669"/>
    <property type="project" value="UniProtKB-ARBA"/>
</dbReference>
<comment type="caution">
    <text evidence="11">The sequence shown here is derived from an EMBL/GenBank/DDBJ whole genome shotgun (WGS) entry which is preliminary data.</text>
</comment>
<feature type="transmembrane region" description="Helical" evidence="9">
    <location>
        <begin position="229"/>
        <end position="252"/>
    </location>
</feature>
<dbReference type="OrthoDB" id="6339427at2759"/>
<evidence type="ECO:0000256" key="7">
    <source>
        <dbReference type="RuleBase" id="RU003346"/>
    </source>
</evidence>
<feature type="transmembrane region" description="Helical" evidence="9">
    <location>
        <begin position="449"/>
        <end position="470"/>
    </location>
</feature>
<dbReference type="InterPro" id="IPR005829">
    <property type="entry name" value="Sugar_transporter_CS"/>
</dbReference>
<comment type="similarity">
    <text evidence="2 7">Belongs to the major facilitator superfamily. Sugar transporter (TC 2.A.1.1) family.</text>
</comment>
<feature type="transmembrane region" description="Helical" evidence="9">
    <location>
        <begin position="351"/>
        <end position="370"/>
    </location>
</feature>
<evidence type="ECO:0000259" key="10">
    <source>
        <dbReference type="PROSITE" id="PS50850"/>
    </source>
</evidence>
<evidence type="ECO:0000313" key="12">
    <source>
        <dbReference type="Proteomes" id="UP000308549"/>
    </source>
</evidence>
<evidence type="ECO:0000256" key="9">
    <source>
        <dbReference type="SAM" id="Phobius"/>
    </source>
</evidence>
<dbReference type="Pfam" id="PF00083">
    <property type="entry name" value="Sugar_tr"/>
    <property type="match status" value="1"/>
</dbReference>
<feature type="domain" description="Major facilitator superfamily (MFS) profile" evidence="10">
    <location>
        <begin position="100"/>
        <end position="538"/>
    </location>
</feature>
<keyword evidence="12" id="KW-1185">Reference proteome</keyword>
<dbReference type="Proteomes" id="UP000308549">
    <property type="component" value="Unassembled WGS sequence"/>
</dbReference>
<gene>
    <name evidence="11" type="ORF">B0A50_04417</name>
</gene>
<name>A0A4U0U0J3_9PEZI</name>
<dbReference type="GO" id="GO:0016020">
    <property type="term" value="C:membrane"/>
    <property type="evidence" value="ECO:0007669"/>
    <property type="project" value="UniProtKB-SubCell"/>
</dbReference>
<dbReference type="GO" id="GO:0022857">
    <property type="term" value="F:transmembrane transporter activity"/>
    <property type="evidence" value="ECO:0007669"/>
    <property type="project" value="InterPro"/>
</dbReference>
<evidence type="ECO:0000256" key="4">
    <source>
        <dbReference type="ARBA" id="ARBA00022692"/>
    </source>
</evidence>
<accession>A0A4U0U0J3</accession>
<evidence type="ECO:0000313" key="11">
    <source>
        <dbReference type="EMBL" id="TKA27585.1"/>
    </source>
</evidence>
<dbReference type="Gene3D" id="1.20.1250.20">
    <property type="entry name" value="MFS general substrate transporter like domains"/>
    <property type="match status" value="1"/>
</dbReference>
<dbReference type="SUPFAM" id="SSF103473">
    <property type="entry name" value="MFS general substrate transporter"/>
    <property type="match status" value="1"/>
</dbReference>
<dbReference type="NCBIfam" id="TIGR00879">
    <property type="entry name" value="SP"/>
    <property type="match status" value="1"/>
</dbReference>
<dbReference type="GO" id="GO:0015798">
    <property type="term" value="P:myo-inositol transport"/>
    <property type="evidence" value="ECO:0007669"/>
    <property type="project" value="UniProtKB-ARBA"/>
</dbReference>
<feature type="transmembrane region" description="Helical" evidence="9">
    <location>
        <begin position="482"/>
        <end position="502"/>
    </location>
</feature>
<feature type="transmembrane region" description="Helical" evidence="9">
    <location>
        <begin position="171"/>
        <end position="189"/>
    </location>
</feature>
<keyword evidence="5 9" id="KW-1133">Transmembrane helix</keyword>
<feature type="transmembrane region" description="Helical" evidence="9">
    <location>
        <begin position="195"/>
        <end position="217"/>
    </location>
</feature>
<dbReference type="PANTHER" id="PTHR48020">
    <property type="entry name" value="PROTON MYO-INOSITOL COTRANSPORTER"/>
    <property type="match status" value="1"/>
</dbReference>
<dbReference type="PANTHER" id="PTHR48020:SF9">
    <property type="entry name" value="MAJOR FACILITATOR SUPERFAMILY (MFS) PROFILE DOMAIN-CONTAINING PROTEIN"/>
    <property type="match status" value="1"/>
</dbReference>
<evidence type="ECO:0000256" key="5">
    <source>
        <dbReference type="ARBA" id="ARBA00022989"/>
    </source>
</evidence>
<evidence type="ECO:0000256" key="1">
    <source>
        <dbReference type="ARBA" id="ARBA00004141"/>
    </source>
</evidence>
<dbReference type="FunFam" id="1.20.1250.20:FF:000134">
    <property type="entry name" value="MFS sugar transporter protein"/>
    <property type="match status" value="1"/>
</dbReference>
<evidence type="ECO:0000256" key="2">
    <source>
        <dbReference type="ARBA" id="ARBA00010992"/>
    </source>
</evidence>
<feature type="transmembrane region" description="Helical" evidence="9">
    <location>
        <begin position="390"/>
        <end position="410"/>
    </location>
</feature>
<protein>
    <recommendedName>
        <fullName evidence="10">Major facilitator superfamily (MFS) profile domain-containing protein</fullName>
    </recommendedName>
</protein>
<feature type="transmembrane region" description="Helical" evidence="9">
    <location>
        <begin position="417"/>
        <end position="437"/>
    </location>
</feature>
<evidence type="ECO:0000256" key="3">
    <source>
        <dbReference type="ARBA" id="ARBA00022448"/>
    </source>
</evidence>
<keyword evidence="3 7" id="KW-0813">Transport</keyword>
<dbReference type="PROSITE" id="PS00217">
    <property type="entry name" value="SUGAR_TRANSPORT_2"/>
    <property type="match status" value="1"/>
</dbReference>
<dbReference type="InterPro" id="IPR005828">
    <property type="entry name" value="MFS_sugar_transport-like"/>
</dbReference>
<comment type="subcellular location">
    <subcellularLocation>
        <location evidence="1">Membrane</location>
        <topology evidence="1">Multi-pass membrane protein</topology>
    </subcellularLocation>
</comment>
<keyword evidence="6 9" id="KW-0472">Membrane</keyword>
<dbReference type="InterPro" id="IPR036259">
    <property type="entry name" value="MFS_trans_sf"/>
</dbReference>
<sequence>MSTEKDSKTLTETNAKDHHHENAAYDERRRMSVREIQDAVRSGSVPTIHSQKEALKIAHQGGWEADALIEQLEQERLAKGDKKGWFDLEFKNPKHFTWLLVAFASMGGLLSGLDQSLISGANLFLPKESPIGLGLTARENSLVNSAMPLGAVGGAILLAPSNEFFGRRWSILISCILYTIGGALEAGAISYGMMVAARVILGLGVGLEGGTVPVYVAETVERRLRGNMVSLYQFNIALGEVLGYAVAAMFVGVQPGNWRIILGSSLVFSTIMGIGMLYMPESPRFLMHKGRVLDAYKVWRRIRGTRDIESREEFFVMKVSTEEEEAEVAAGASSRAAPWLDFFTKPRARRAIIYANIMIFLGQFTGINAIMYYMSVLMQQIGFNDLDANYMSLVGGGSLLIGTIPAIFLMETCGRRFWAIAMLPGFFIGLVLVGISYHINTLQGTQGLYFTGLILYEVFFGSYACLTWVIPAEVYPTYLRSYGMTTSDGWLFLSSFIVTYNFTGMQKAMTPTGLTLGFYGGIAVVGWFYQILFMPETKDKTLEEIDLIFQRPTMDIVRENIASSMETTKDLCAFRWHKVFISGHKARRPSIVDAPEGKTVA</sequence>
<feature type="transmembrane region" description="Helical" evidence="9">
    <location>
        <begin position="258"/>
        <end position="279"/>
    </location>
</feature>
<dbReference type="PROSITE" id="PS50850">
    <property type="entry name" value="MFS"/>
    <property type="match status" value="1"/>
</dbReference>
<evidence type="ECO:0000256" key="8">
    <source>
        <dbReference type="SAM" id="MobiDB-lite"/>
    </source>
</evidence>
<feature type="region of interest" description="Disordered" evidence="8">
    <location>
        <begin position="1"/>
        <end position="30"/>
    </location>
</feature>
<keyword evidence="4 9" id="KW-0812">Transmembrane</keyword>
<dbReference type="EMBL" id="NAJL01000022">
    <property type="protein sequence ID" value="TKA27585.1"/>
    <property type="molecule type" value="Genomic_DNA"/>
</dbReference>
<dbReference type="PRINTS" id="PR00171">
    <property type="entry name" value="SUGRTRNSPORT"/>
</dbReference>
<dbReference type="InterPro" id="IPR020846">
    <property type="entry name" value="MFS_dom"/>
</dbReference>
<dbReference type="InterPro" id="IPR050814">
    <property type="entry name" value="Myo-inositol_Transporter"/>
</dbReference>
<dbReference type="AlphaFoldDB" id="A0A4U0U0J3"/>